<feature type="active site" description="Schiff-base intermediate with DNA; for 5'-deoxyribose-5-phosphate lyase activity" evidence="16">
    <location>
        <position position="3"/>
    </location>
</feature>
<keyword evidence="9" id="KW-0067">ATP-binding</keyword>
<dbReference type="PROSITE" id="PS50800">
    <property type="entry name" value="SAP"/>
    <property type="match status" value="1"/>
</dbReference>
<evidence type="ECO:0000256" key="11">
    <source>
        <dbReference type="ARBA" id="ARBA00023172"/>
    </source>
</evidence>
<feature type="compositionally biased region" description="Polar residues" evidence="17">
    <location>
        <begin position="513"/>
        <end position="522"/>
    </location>
</feature>
<dbReference type="CDD" id="cd00788">
    <property type="entry name" value="KU70"/>
    <property type="match status" value="1"/>
</dbReference>
<keyword evidence="21" id="KW-1185">Reference proteome</keyword>
<reference evidence="19 21" key="1">
    <citation type="submission" date="2008-03" db="EMBL/GenBank/DDBJ databases">
        <title>Annotation of Ixodes scapularis.</title>
        <authorList>
            <consortium name="Ixodes scapularis Genome Project Consortium"/>
            <person name="Caler E."/>
            <person name="Hannick L.I."/>
            <person name="Bidwell S."/>
            <person name="Joardar V."/>
            <person name="Thiagarajan M."/>
            <person name="Amedeo P."/>
            <person name="Galinsky K.J."/>
            <person name="Schobel S."/>
            <person name="Inman J."/>
            <person name="Hostetler J."/>
            <person name="Miller J."/>
            <person name="Hammond M."/>
            <person name="Megy K."/>
            <person name="Lawson D."/>
            <person name="Kodira C."/>
            <person name="Sutton G."/>
            <person name="Meyer J."/>
            <person name="Hill C.A."/>
            <person name="Birren B."/>
            <person name="Nene V."/>
            <person name="Collins F."/>
            <person name="Alarcon-Chaidez F."/>
            <person name="Wikel S."/>
            <person name="Strausberg R."/>
        </authorList>
    </citation>
    <scope>NUCLEOTIDE SEQUENCE [LARGE SCALE GENOMIC DNA]</scope>
    <source>
        <strain evidence="21">Wikel</strain>
        <strain evidence="19">Wikel colony</strain>
    </source>
</reference>
<dbReference type="AlphaFoldDB" id="B7Q4R6"/>
<dbReference type="InterPro" id="IPR027388">
    <property type="entry name" value="Ku70_bridge/pillars_dom_sf"/>
</dbReference>
<dbReference type="EnsemblMetazoa" id="ISCW021768-RA">
    <property type="protein sequence ID" value="ISCW021768-PA"/>
    <property type="gene ID" value="ISCW021768"/>
</dbReference>
<dbReference type="Pfam" id="PF03731">
    <property type="entry name" value="Ku_N"/>
    <property type="match status" value="1"/>
</dbReference>
<dbReference type="GO" id="GO:0005524">
    <property type="term" value="F:ATP binding"/>
    <property type="evidence" value="ECO:0007669"/>
    <property type="project" value="UniProtKB-KW"/>
</dbReference>
<dbReference type="Gene3D" id="1.10.720.30">
    <property type="entry name" value="SAP domain"/>
    <property type="match status" value="1"/>
</dbReference>
<dbReference type="OrthoDB" id="6483906at2759"/>
<name>B7Q4R6_IXOSC</name>
<evidence type="ECO:0000256" key="12">
    <source>
        <dbReference type="ARBA" id="ARBA00023204"/>
    </source>
</evidence>
<dbReference type="SMART" id="SM00559">
    <property type="entry name" value="Ku78"/>
    <property type="match status" value="1"/>
</dbReference>
<dbReference type="Gene3D" id="1.10.1600.10">
    <property type="match status" value="1"/>
</dbReference>
<dbReference type="Gene3D" id="4.10.970.10">
    <property type="entry name" value="Ku70, bridge and pillars"/>
    <property type="match status" value="1"/>
</dbReference>
<dbReference type="SUPFAM" id="SSF68906">
    <property type="entry name" value="SAP domain"/>
    <property type="match status" value="1"/>
</dbReference>
<reference evidence="20" key="2">
    <citation type="submission" date="2020-05" db="UniProtKB">
        <authorList>
            <consortium name="EnsemblMetazoa"/>
        </authorList>
    </citation>
    <scope>IDENTIFICATION</scope>
    <source>
        <strain evidence="20">wikel</strain>
    </source>
</reference>
<dbReference type="GO" id="GO:0016787">
    <property type="term" value="F:hydrolase activity"/>
    <property type="evidence" value="ECO:0007669"/>
    <property type="project" value="UniProtKB-KW"/>
</dbReference>
<evidence type="ECO:0000256" key="3">
    <source>
        <dbReference type="ARBA" id="ARBA00012551"/>
    </source>
</evidence>
<dbReference type="EMBL" id="ABJB010436182">
    <property type="status" value="NOT_ANNOTATED_CDS"/>
    <property type="molecule type" value="Genomic_DNA"/>
</dbReference>
<keyword evidence="11" id="KW-0233">DNA recombination</keyword>
<comment type="similarity">
    <text evidence="2">Belongs to the ku70 family.</text>
</comment>
<dbReference type="PIRSF" id="PIRSF003033">
    <property type="entry name" value="Ku70"/>
    <property type="match status" value="1"/>
</dbReference>
<evidence type="ECO:0000256" key="1">
    <source>
        <dbReference type="ARBA" id="ARBA00004123"/>
    </source>
</evidence>
<dbReference type="InterPro" id="IPR003034">
    <property type="entry name" value="SAP_dom"/>
</dbReference>
<keyword evidence="12" id="KW-0234">DNA repair</keyword>
<dbReference type="EMBL" id="ABJB010220719">
    <property type="status" value="NOT_ANNOTATED_CDS"/>
    <property type="molecule type" value="Genomic_DNA"/>
</dbReference>
<proteinExistence type="evidence at protein level"/>
<comment type="subunit">
    <text evidence="15">Heterodimer of a 70 kDa and a 80 kDa subunit.</text>
</comment>
<evidence type="ECO:0000256" key="13">
    <source>
        <dbReference type="ARBA" id="ARBA00023242"/>
    </source>
</evidence>
<dbReference type="InterPro" id="IPR047087">
    <property type="entry name" value="KU70_core_dom"/>
</dbReference>
<dbReference type="GO" id="GO:0006303">
    <property type="term" value="P:double-strand break repair via nonhomologous end joining"/>
    <property type="evidence" value="ECO:0000318"/>
    <property type="project" value="GO_Central"/>
</dbReference>
<evidence type="ECO:0000259" key="18">
    <source>
        <dbReference type="PROSITE" id="PS50800"/>
    </source>
</evidence>
<dbReference type="GO" id="GO:0006310">
    <property type="term" value="P:DNA recombination"/>
    <property type="evidence" value="ECO:0007669"/>
    <property type="project" value="UniProtKB-KW"/>
</dbReference>
<evidence type="ECO:0000256" key="8">
    <source>
        <dbReference type="ARBA" id="ARBA00022806"/>
    </source>
</evidence>
<evidence type="ECO:0000256" key="15">
    <source>
        <dbReference type="ARBA" id="ARBA00065167"/>
    </source>
</evidence>
<dbReference type="Gene3D" id="3.40.50.410">
    <property type="entry name" value="von Willebrand factor, type A domain"/>
    <property type="match status" value="1"/>
</dbReference>
<keyword evidence="8 19" id="KW-0347">Helicase</keyword>
<accession>B7Q4R6</accession>
<dbReference type="PANTHER" id="PTHR12604:SF2">
    <property type="entry name" value="X-RAY REPAIR CROSS-COMPLEMENTING PROTEIN 6"/>
    <property type="match status" value="1"/>
</dbReference>
<evidence type="ECO:0000256" key="16">
    <source>
        <dbReference type="PIRSR" id="PIRSR003033-1"/>
    </source>
</evidence>
<dbReference type="Proteomes" id="UP000001555">
    <property type="component" value="Unassembled WGS sequence"/>
</dbReference>
<protein>
    <recommendedName>
        <fullName evidence="4">ATP-dependent DNA helicase 2 subunit 1</fullName>
        <ecNumber evidence="3">3.6.4.12</ecNumber>
    </recommendedName>
</protein>
<dbReference type="InterPro" id="IPR016194">
    <property type="entry name" value="SPOC-like_C_dom_sf"/>
</dbReference>
<dbReference type="EC" id="3.6.4.12" evidence="3"/>
<keyword evidence="13" id="KW-0539">Nucleus</keyword>
<dbReference type="Pfam" id="PF02735">
    <property type="entry name" value="Ku"/>
    <property type="match status" value="1"/>
</dbReference>
<dbReference type="InterPro" id="IPR036465">
    <property type="entry name" value="vWFA_dom_sf"/>
</dbReference>
<dbReference type="NCBIfam" id="TIGR00578">
    <property type="entry name" value="ku70"/>
    <property type="match status" value="1"/>
</dbReference>
<organism>
    <name type="scientific">Ixodes scapularis</name>
    <name type="common">Black-legged tick</name>
    <name type="synonym">Deer tick</name>
    <dbReference type="NCBI Taxonomy" id="6945"/>
    <lineage>
        <taxon>Eukaryota</taxon>
        <taxon>Metazoa</taxon>
        <taxon>Ecdysozoa</taxon>
        <taxon>Arthropoda</taxon>
        <taxon>Chelicerata</taxon>
        <taxon>Arachnida</taxon>
        <taxon>Acari</taxon>
        <taxon>Parasitiformes</taxon>
        <taxon>Ixodida</taxon>
        <taxon>Ixodoidea</taxon>
        <taxon>Ixodidae</taxon>
        <taxon>Ixodinae</taxon>
        <taxon>Ixodes</taxon>
    </lineage>
</organism>
<keyword evidence="22" id="KW-1267">Proteomics identification</keyword>
<dbReference type="EMBL" id="DS857340">
    <property type="protein sequence ID" value="EEC13838.1"/>
    <property type="molecule type" value="Genomic_DNA"/>
</dbReference>
<evidence type="ECO:0000313" key="21">
    <source>
        <dbReference type="Proteomes" id="UP000001555"/>
    </source>
</evidence>
<dbReference type="VEuPathDB" id="VectorBase:ISCI021768"/>
<dbReference type="EMBL" id="ABJB010474656">
    <property type="status" value="NOT_ANNOTATED_CDS"/>
    <property type="molecule type" value="Genomic_DNA"/>
</dbReference>
<evidence type="ECO:0000256" key="9">
    <source>
        <dbReference type="ARBA" id="ARBA00022840"/>
    </source>
</evidence>
<dbReference type="Pfam" id="PF03730">
    <property type="entry name" value="Ku_C"/>
    <property type="match status" value="1"/>
</dbReference>
<evidence type="ECO:0007829" key="22">
    <source>
        <dbReference type="PeptideAtlas" id="B7Q4R6"/>
    </source>
</evidence>
<comment type="subcellular location">
    <subcellularLocation>
        <location evidence="1">Nucleus</location>
    </subcellularLocation>
</comment>
<dbReference type="GO" id="GO:0003678">
    <property type="term" value="F:DNA helicase activity"/>
    <property type="evidence" value="ECO:0007669"/>
    <property type="project" value="UniProtKB-EC"/>
</dbReference>
<dbReference type="STRING" id="6945.B7Q4R6"/>
<evidence type="ECO:0000256" key="2">
    <source>
        <dbReference type="ARBA" id="ARBA00005240"/>
    </source>
</evidence>
<evidence type="ECO:0000256" key="17">
    <source>
        <dbReference type="SAM" id="MobiDB-lite"/>
    </source>
</evidence>
<dbReference type="GO" id="GO:0003684">
    <property type="term" value="F:damaged DNA binding"/>
    <property type="evidence" value="ECO:0007669"/>
    <property type="project" value="InterPro"/>
</dbReference>
<dbReference type="SUPFAM" id="SSF53300">
    <property type="entry name" value="vWA-like"/>
    <property type="match status" value="1"/>
</dbReference>
<dbReference type="CDD" id="cd01458">
    <property type="entry name" value="vWA_ku"/>
    <property type="match status" value="1"/>
</dbReference>
<feature type="domain" description="SAP" evidence="18">
    <location>
        <begin position="539"/>
        <end position="573"/>
    </location>
</feature>
<dbReference type="VEuPathDB" id="VectorBase:ISCP_016866"/>
<dbReference type="FunCoup" id="B7Q4R6">
    <property type="interactions" value="1362"/>
</dbReference>
<dbReference type="PaxDb" id="6945-B7Q4R6"/>
<evidence type="ECO:0000313" key="19">
    <source>
        <dbReference type="EMBL" id="EEC13838.1"/>
    </source>
</evidence>
<dbReference type="VEuPathDB" id="VectorBase:ISCW021768"/>
<dbReference type="HOGENOM" id="CLU_014815_2_0_1"/>
<dbReference type="InterPro" id="IPR036361">
    <property type="entry name" value="SAP_dom_sf"/>
</dbReference>
<keyword evidence="10" id="KW-0238">DNA-binding</keyword>
<dbReference type="PANTHER" id="PTHR12604">
    <property type="entry name" value="KU AUTOANTIGEN DNA HELICASE"/>
    <property type="match status" value="1"/>
</dbReference>
<dbReference type="FunFam" id="3.40.50.410:FF:000080">
    <property type="entry name" value="X-ray repair-complementing defective repair in Chinese hamster cells 6"/>
    <property type="match status" value="1"/>
</dbReference>
<evidence type="ECO:0000256" key="14">
    <source>
        <dbReference type="ARBA" id="ARBA00047995"/>
    </source>
</evidence>
<feature type="region of interest" description="Disordered" evidence="17">
    <location>
        <begin position="503"/>
        <end position="529"/>
    </location>
</feature>
<dbReference type="InterPro" id="IPR005160">
    <property type="entry name" value="Ku_C"/>
</dbReference>
<comment type="catalytic activity">
    <reaction evidence="14">
        <text>ATP + H2O = ADP + phosphate + H(+)</text>
        <dbReference type="Rhea" id="RHEA:13065"/>
        <dbReference type="ChEBI" id="CHEBI:15377"/>
        <dbReference type="ChEBI" id="CHEBI:15378"/>
        <dbReference type="ChEBI" id="CHEBI:30616"/>
        <dbReference type="ChEBI" id="CHEBI:43474"/>
        <dbReference type="ChEBI" id="CHEBI:456216"/>
        <dbReference type="EC" id="3.6.4.12"/>
    </reaction>
</comment>
<dbReference type="InterPro" id="IPR006164">
    <property type="entry name" value="DNA_bd_Ku70/Ku80"/>
</dbReference>
<keyword evidence="7" id="KW-0378">Hydrolase</keyword>
<dbReference type="GO" id="GO:0000723">
    <property type="term" value="P:telomere maintenance"/>
    <property type="evidence" value="ECO:0000318"/>
    <property type="project" value="GO_Central"/>
</dbReference>
<dbReference type="FunFam" id="2.40.290.10:FF:000001">
    <property type="entry name" value="X-ray repair cross complementing 6"/>
    <property type="match status" value="1"/>
</dbReference>
<dbReference type="InterPro" id="IPR006165">
    <property type="entry name" value="Ku70"/>
</dbReference>
<feature type="non-terminal residue" evidence="19">
    <location>
        <position position="1"/>
    </location>
</feature>
<evidence type="ECO:0000256" key="10">
    <source>
        <dbReference type="ARBA" id="ARBA00023125"/>
    </source>
</evidence>
<keyword evidence="5" id="KW-0547">Nucleotide-binding</keyword>
<evidence type="ECO:0000256" key="6">
    <source>
        <dbReference type="ARBA" id="ARBA00022763"/>
    </source>
</evidence>
<dbReference type="InterPro" id="IPR005161">
    <property type="entry name" value="Ku_N"/>
</dbReference>
<dbReference type="SUPFAM" id="SSF100939">
    <property type="entry name" value="SPOC domain-like"/>
    <property type="match status" value="1"/>
</dbReference>
<sequence length="575" mass="64663">DYKQAVDGVIFLIDATKNMFVATDEEDAFTQCLKVSLWQSTMLNKITSSPKDKVGVVLFGTEKDSNPSRFKNVYVIQALECPGATTVLNLESLIKDKKSREQYGHGNVCLADALWTCALMFSQCPVGHRRLLVLTNQDDPHAGSAQLDQRARTKAKDLHQSGVEVDLVHLQPPGGGAFRPKLLYQDLVSKDEVYGDEFPEASDKLEELLQRVRLKDHKKRRLASLPFCLGPGLQLSLSLYNLVRPTGKPFPVRLAKDTNEELLSRRLTYAQDNGEVLMPGDIAKCQEYGGKKALFDLSELKQMKAMAPPGLQLLGFKPLERLRAQHHVRPSHFVYPDEGTIRGSTRLFAALLQSCLRHKVAPVCYWVSRGAQAPKLVYLLAQEEERDSHGLQQMPPGFHVVQLPFSDDRRRLQGLDCRSSSAPRSLVSLASKLVQQLRFPYHPDNFENPELQRFWRCLEALALDRDVVETSVDYTRPNHDKMKQKAEKDLEAFTKAAFPDGCAPPTAARKRSSSSFRGTSQPGVLFGRAPTNRRDLSQLFSLTVNVLKEYCKRKGLRCPAKKAELIECINEHLDL</sequence>
<dbReference type="EMBL" id="ABJB011060445">
    <property type="status" value="NOT_ANNOTATED_CDS"/>
    <property type="molecule type" value="Genomic_DNA"/>
</dbReference>
<evidence type="ECO:0000256" key="4">
    <source>
        <dbReference type="ARBA" id="ARBA00014630"/>
    </source>
</evidence>
<evidence type="ECO:0000313" key="20">
    <source>
        <dbReference type="EnsemblMetazoa" id="ISCW021768-PA"/>
    </source>
</evidence>
<dbReference type="SMART" id="SM00513">
    <property type="entry name" value="SAP"/>
    <property type="match status" value="1"/>
</dbReference>
<keyword evidence="6" id="KW-0227">DNA damage</keyword>
<gene>
    <name evidence="19" type="ORF">IscW_ISCW021768</name>
</gene>
<evidence type="ECO:0000256" key="5">
    <source>
        <dbReference type="ARBA" id="ARBA00022741"/>
    </source>
</evidence>
<dbReference type="GO" id="GO:0042162">
    <property type="term" value="F:telomeric DNA binding"/>
    <property type="evidence" value="ECO:0000318"/>
    <property type="project" value="GO_Central"/>
</dbReference>
<evidence type="ECO:0000256" key="7">
    <source>
        <dbReference type="ARBA" id="ARBA00022801"/>
    </source>
</evidence>
<dbReference type="GO" id="GO:0043564">
    <property type="term" value="C:Ku70:Ku80 complex"/>
    <property type="evidence" value="ECO:0000318"/>
    <property type="project" value="GO_Central"/>
</dbReference>
<dbReference type="Gene3D" id="2.40.290.10">
    <property type="match status" value="1"/>
</dbReference>